<feature type="transmembrane region" description="Helical" evidence="7">
    <location>
        <begin position="176"/>
        <end position="198"/>
    </location>
</feature>
<dbReference type="RefSeq" id="WP_155615347.1">
    <property type="nucleotide sequence ID" value="NZ_JBDLZV010000001.1"/>
</dbReference>
<feature type="transmembrane region" description="Helical" evidence="7">
    <location>
        <begin position="241"/>
        <end position="263"/>
    </location>
</feature>
<keyword evidence="5 7" id="KW-1133">Transmembrane helix</keyword>
<accession>A0A7X2ZD49</accession>
<evidence type="ECO:0000313" key="9">
    <source>
        <dbReference type="EMBL" id="MUG72765.1"/>
    </source>
</evidence>
<comment type="similarity">
    <text evidence="7">Belongs to the binding-protein-dependent transport system permease family.</text>
</comment>
<proteinExistence type="inferred from homology"/>
<evidence type="ECO:0000256" key="2">
    <source>
        <dbReference type="ARBA" id="ARBA00022448"/>
    </source>
</evidence>
<dbReference type="Gene3D" id="1.10.3720.10">
    <property type="entry name" value="MetI-like"/>
    <property type="match status" value="1"/>
</dbReference>
<dbReference type="AlphaFoldDB" id="A0A7X2ZD49"/>
<dbReference type="PANTHER" id="PTHR43163:SF6">
    <property type="entry name" value="DIPEPTIDE TRANSPORT SYSTEM PERMEASE PROTEIN DPPB-RELATED"/>
    <property type="match status" value="1"/>
</dbReference>
<feature type="transmembrane region" description="Helical" evidence="7">
    <location>
        <begin position="134"/>
        <end position="156"/>
    </location>
</feature>
<evidence type="ECO:0000313" key="10">
    <source>
        <dbReference type="Proteomes" id="UP000450917"/>
    </source>
</evidence>
<keyword evidence="4 7" id="KW-0812">Transmembrane</keyword>
<organism evidence="9 10">
    <name type="scientific">Paenibacillus validus</name>
    <dbReference type="NCBI Taxonomy" id="44253"/>
    <lineage>
        <taxon>Bacteria</taxon>
        <taxon>Bacillati</taxon>
        <taxon>Bacillota</taxon>
        <taxon>Bacilli</taxon>
        <taxon>Bacillales</taxon>
        <taxon>Paenibacillaceae</taxon>
        <taxon>Paenibacillus</taxon>
    </lineage>
</organism>
<feature type="transmembrane region" description="Helical" evidence="7">
    <location>
        <begin position="12"/>
        <end position="30"/>
    </location>
</feature>
<reference evidence="9 10" key="1">
    <citation type="submission" date="2019-11" db="EMBL/GenBank/DDBJ databases">
        <title>Draft genome sequences of five Paenibacillus species of dairy origin.</title>
        <authorList>
            <person name="Olajide A.M."/>
            <person name="Chen S."/>
            <person name="Lapointe G."/>
        </authorList>
    </citation>
    <scope>NUCLEOTIDE SEQUENCE [LARGE SCALE GENOMIC DNA]</scope>
    <source>
        <strain evidence="9 10">2CS3</strain>
    </source>
</reference>
<evidence type="ECO:0000256" key="3">
    <source>
        <dbReference type="ARBA" id="ARBA00022475"/>
    </source>
</evidence>
<evidence type="ECO:0000256" key="4">
    <source>
        <dbReference type="ARBA" id="ARBA00022692"/>
    </source>
</evidence>
<evidence type="ECO:0000256" key="6">
    <source>
        <dbReference type="ARBA" id="ARBA00023136"/>
    </source>
</evidence>
<evidence type="ECO:0000259" key="8">
    <source>
        <dbReference type="PROSITE" id="PS50928"/>
    </source>
</evidence>
<gene>
    <name evidence="9" type="ORF">GNP93_19050</name>
</gene>
<keyword evidence="6 7" id="KW-0472">Membrane</keyword>
<dbReference type="Pfam" id="PF19300">
    <property type="entry name" value="BPD_transp_1_N"/>
    <property type="match status" value="1"/>
</dbReference>
<dbReference type="CDD" id="cd06261">
    <property type="entry name" value="TM_PBP2"/>
    <property type="match status" value="1"/>
</dbReference>
<comment type="subcellular location">
    <subcellularLocation>
        <location evidence="1 7">Cell membrane</location>
        <topology evidence="1 7">Multi-pass membrane protein</topology>
    </subcellularLocation>
</comment>
<dbReference type="Proteomes" id="UP000450917">
    <property type="component" value="Unassembled WGS sequence"/>
</dbReference>
<dbReference type="PROSITE" id="PS50928">
    <property type="entry name" value="ABC_TM1"/>
    <property type="match status" value="1"/>
</dbReference>
<dbReference type="PANTHER" id="PTHR43163">
    <property type="entry name" value="DIPEPTIDE TRANSPORT SYSTEM PERMEASE PROTEIN DPPB-RELATED"/>
    <property type="match status" value="1"/>
</dbReference>
<feature type="transmembrane region" description="Helical" evidence="7">
    <location>
        <begin position="283"/>
        <end position="306"/>
    </location>
</feature>
<keyword evidence="2 7" id="KW-0813">Transport</keyword>
<evidence type="ECO:0000256" key="5">
    <source>
        <dbReference type="ARBA" id="ARBA00022989"/>
    </source>
</evidence>
<name>A0A7X2ZD49_9BACL</name>
<feature type="transmembrane region" description="Helical" evidence="7">
    <location>
        <begin position="99"/>
        <end position="122"/>
    </location>
</feature>
<protein>
    <submittedName>
        <fullName evidence="9">ABC transporter permease subunit</fullName>
    </submittedName>
</protein>
<dbReference type="InterPro" id="IPR035906">
    <property type="entry name" value="MetI-like_sf"/>
</dbReference>
<feature type="domain" description="ABC transmembrane type-1" evidence="8">
    <location>
        <begin position="95"/>
        <end position="302"/>
    </location>
</feature>
<comment type="caution">
    <text evidence="9">The sequence shown here is derived from an EMBL/GenBank/DDBJ whole genome shotgun (WGS) entry which is preliminary data.</text>
</comment>
<keyword evidence="3" id="KW-1003">Cell membrane</keyword>
<dbReference type="InterPro" id="IPR000515">
    <property type="entry name" value="MetI-like"/>
</dbReference>
<dbReference type="GO" id="GO:0055085">
    <property type="term" value="P:transmembrane transport"/>
    <property type="evidence" value="ECO:0007669"/>
    <property type="project" value="InterPro"/>
</dbReference>
<sequence>MSGFVLKRILSVLPVLFSVTFFVFLTVYLSPGDPVSNILGQQATPENVAELRKEFGLDEPFLMQYFLWLSHIVKGNLGDSIIMRVPVMDVLMKNFKNTLILTLGSLIICAGLGVVIGVLSGLKPSSWFDRISMFLAQLGASVPVFWLGIVLMWIFSLQLGWLPSSGMYDMRNEGSFFSLLEHMLLPSVATAIVSLAVIARLTRSSLMDVMNADYIKTFRSYGMPASLIIRRHVFRNMLSPVINITGLQIGHLLGGVLFVEMVFSWPGIGTLLYQAITAHDIPMIQAGVLFVAFSFVLVNLITDLVVDMLNPRMSG</sequence>
<dbReference type="EMBL" id="WNZX01000017">
    <property type="protein sequence ID" value="MUG72765.1"/>
    <property type="molecule type" value="Genomic_DNA"/>
</dbReference>
<dbReference type="SUPFAM" id="SSF161098">
    <property type="entry name" value="MetI-like"/>
    <property type="match status" value="1"/>
</dbReference>
<dbReference type="Pfam" id="PF00528">
    <property type="entry name" value="BPD_transp_1"/>
    <property type="match status" value="1"/>
</dbReference>
<dbReference type="GO" id="GO:0005886">
    <property type="term" value="C:plasma membrane"/>
    <property type="evidence" value="ECO:0007669"/>
    <property type="project" value="UniProtKB-SubCell"/>
</dbReference>
<evidence type="ECO:0000256" key="1">
    <source>
        <dbReference type="ARBA" id="ARBA00004651"/>
    </source>
</evidence>
<keyword evidence="10" id="KW-1185">Reference proteome</keyword>
<evidence type="ECO:0000256" key="7">
    <source>
        <dbReference type="RuleBase" id="RU363032"/>
    </source>
</evidence>
<dbReference type="InterPro" id="IPR045621">
    <property type="entry name" value="BPD_transp_1_N"/>
</dbReference>